<reference evidence="2" key="1">
    <citation type="journal article" date="2014" name="Int. J. Syst. Evol. Microbiol.">
        <title>Complete genome sequence of Corynebacterium casei LMG S-19264T (=DSM 44701T), isolated from a smear-ripened cheese.</title>
        <authorList>
            <consortium name="US DOE Joint Genome Institute (JGI-PGF)"/>
            <person name="Walter F."/>
            <person name="Albersmeier A."/>
            <person name="Kalinowski J."/>
            <person name="Ruckert C."/>
        </authorList>
    </citation>
    <scope>NUCLEOTIDE SEQUENCE</scope>
    <source>
        <strain evidence="2">VKM B-2789</strain>
    </source>
</reference>
<dbReference type="RefSeq" id="WP_213363231.1">
    <property type="nucleotide sequence ID" value="NZ_BSFM01000003.1"/>
</dbReference>
<dbReference type="Proteomes" id="UP001143330">
    <property type="component" value="Unassembled WGS sequence"/>
</dbReference>
<dbReference type="EMBL" id="BSFM01000003">
    <property type="protein sequence ID" value="GLK82603.1"/>
    <property type="molecule type" value="Genomic_DNA"/>
</dbReference>
<reference evidence="2" key="2">
    <citation type="submission" date="2023-01" db="EMBL/GenBank/DDBJ databases">
        <authorList>
            <person name="Sun Q."/>
            <person name="Evtushenko L."/>
        </authorList>
    </citation>
    <scope>NUCLEOTIDE SEQUENCE</scope>
    <source>
        <strain evidence="2">VKM B-2789</strain>
    </source>
</reference>
<name>A0A9W6N9G8_9HYPH</name>
<protein>
    <submittedName>
        <fullName evidence="2">Uncharacterized protein</fullName>
    </submittedName>
</protein>
<sequence>MTRHFALPPKSPARARLLAGAAVCLGLGLGLAGCAPPGMPKTSVPDQKLAYPSFGAPAQIGTRPVMDATAQAKTQSSLEGLARNHAGQMEQQINQGDDLNAGQ</sequence>
<proteinExistence type="predicted"/>
<feature type="compositionally biased region" description="Polar residues" evidence="1">
    <location>
        <begin position="89"/>
        <end position="103"/>
    </location>
</feature>
<evidence type="ECO:0000313" key="3">
    <source>
        <dbReference type="Proteomes" id="UP001143330"/>
    </source>
</evidence>
<dbReference type="AlphaFoldDB" id="A0A9W6N9G8"/>
<evidence type="ECO:0000313" key="2">
    <source>
        <dbReference type="EMBL" id="GLK82603.1"/>
    </source>
</evidence>
<dbReference type="PROSITE" id="PS51257">
    <property type="entry name" value="PROKAR_LIPOPROTEIN"/>
    <property type="match status" value="1"/>
</dbReference>
<evidence type="ECO:0000256" key="1">
    <source>
        <dbReference type="SAM" id="MobiDB-lite"/>
    </source>
</evidence>
<comment type="caution">
    <text evidence="2">The sequence shown here is derived from an EMBL/GenBank/DDBJ whole genome shotgun (WGS) entry which is preliminary data.</text>
</comment>
<accession>A0A9W6N9G8</accession>
<organism evidence="2 3">
    <name type="scientific">Ancylobacter defluvii</name>
    <dbReference type="NCBI Taxonomy" id="1282440"/>
    <lineage>
        <taxon>Bacteria</taxon>
        <taxon>Pseudomonadati</taxon>
        <taxon>Pseudomonadota</taxon>
        <taxon>Alphaproteobacteria</taxon>
        <taxon>Hyphomicrobiales</taxon>
        <taxon>Xanthobacteraceae</taxon>
        <taxon>Ancylobacter</taxon>
    </lineage>
</organism>
<feature type="region of interest" description="Disordered" evidence="1">
    <location>
        <begin position="83"/>
        <end position="103"/>
    </location>
</feature>
<keyword evidence="3" id="KW-1185">Reference proteome</keyword>
<gene>
    <name evidence="2" type="ORF">GCM10017653_06720</name>
</gene>